<comment type="caution">
    <text evidence="1">The sequence shown here is derived from an EMBL/GenBank/DDBJ whole genome shotgun (WGS) entry which is preliminary data.</text>
</comment>
<gene>
    <name evidence="1" type="ORF">C8E83_1309</name>
</gene>
<dbReference type="Proteomes" id="UP000280008">
    <property type="component" value="Unassembled WGS sequence"/>
</dbReference>
<organism evidence="1 2">
    <name type="scientific">Frondihabitans australicus</name>
    <dbReference type="NCBI Taxonomy" id="386892"/>
    <lineage>
        <taxon>Bacteria</taxon>
        <taxon>Bacillati</taxon>
        <taxon>Actinomycetota</taxon>
        <taxon>Actinomycetes</taxon>
        <taxon>Micrococcales</taxon>
        <taxon>Microbacteriaceae</taxon>
        <taxon>Frondihabitans</taxon>
    </lineage>
</organism>
<proteinExistence type="predicted"/>
<dbReference type="EMBL" id="RBKS01000001">
    <property type="protein sequence ID" value="RKR74201.1"/>
    <property type="molecule type" value="Genomic_DNA"/>
</dbReference>
<sequence>MNDPRDIASTLTFAQSVHADDEPGRFSELLRNVADTVDGLGRVDVHDMTFRQESTPQGDFLTISVYYDRLDGPDLRIVPIHGD</sequence>
<reference evidence="1 2" key="1">
    <citation type="submission" date="2018-10" db="EMBL/GenBank/DDBJ databases">
        <title>Sequencing the genomes of 1000 actinobacteria strains.</title>
        <authorList>
            <person name="Klenk H.-P."/>
        </authorList>
    </citation>
    <scope>NUCLEOTIDE SEQUENCE [LARGE SCALE GENOMIC DNA]</scope>
    <source>
        <strain evidence="1 2">DSM 17894</strain>
    </source>
</reference>
<dbReference type="AlphaFoldDB" id="A0A495IFT9"/>
<name>A0A495IFT9_9MICO</name>
<protein>
    <submittedName>
        <fullName evidence="1">Uncharacterized protein</fullName>
    </submittedName>
</protein>
<dbReference type="RefSeq" id="WP_121368974.1">
    <property type="nucleotide sequence ID" value="NZ_RBKS01000001.1"/>
</dbReference>
<keyword evidence="2" id="KW-1185">Reference proteome</keyword>
<accession>A0A495IFT9</accession>
<evidence type="ECO:0000313" key="2">
    <source>
        <dbReference type="Proteomes" id="UP000280008"/>
    </source>
</evidence>
<evidence type="ECO:0000313" key="1">
    <source>
        <dbReference type="EMBL" id="RKR74201.1"/>
    </source>
</evidence>
<dbReference type="OrthoDB" id="9836396at2"/>